<dbReference type="PROSITE" id="PS50885">
    <property type="entry name" value="HAMP"/>
    <property type="match status" value="1"/>
</dbReference>
<feature type="transmembrane region" description="Helical" evidence="14">
    <location>
        <begin position="12"/>
        <end position="31"/>
    </location>
</feature>
<evidence type="ECO:0000256" key="13">
    <source>
        <dbReference type="ARBA" id="ARBA00023136"/>
    </source>
</evidence>
<organism evidence="17 18">
    <name type="scientific">Pseudobacteroides cellulosolvens ATCC 35603 = DSM 2933</name>
    <dbReference type="NCBI Taxonomy" id="398512"/>
    <lineage>
        <taxon>Bacteria</taxon>
        <taxon>Bacillati</taxon>
        <taxon>Bacillota</taxon>
        <taxon>Clostridia</taxon>
        <taxon>Eubacteriales</taxon>
        <taxon>Oscillospiraceae</taxon>
        <taxon>Pseudobacteroides</taxon>
    </lineage>
</organism>
<dbReference type="SUPFAM" id="SSF55874">
    <property type="entry name" value="ATPase domain of HSP90 chaperone/DNA topoisomerase II/histidine kinase"/>
    <property type="match status" value="1"/>
</dbReference>
<keyword evidence="5" id="KW-0597">Phosphoprotein</keyword>
<dbReference type="InterPro" id="IPR036890">
    <property type="entry name" value="HATPase_C_sf"/>
</dbReference>
<dbReference type="eggNOG" id="COG2205">
    <property type="taxonomic scope" value="Bacteria"/>
</dbReference>
<evidence type="ECO:0000256" key="6">
    <source>
        <dbReference type="ARBA" id="ARBA00022679"/>
    </source>
</evidence>
<reference evidence="18" key="1">
    <citation type="submission" date="2015-07" db="EMBL/GenBank/DDBJ databases">
        <title>Near-Complete Genome Sequence of the Cellulolytic Bacterium Bacteroides (Pseudobacteroides) cellulosolvens ATCC 35603.</title>
        <authorList>
            <person name="Dassa B."/>
            <person name="Utturkar S.M."/>
            <person name="Klingeman D.M."/>
            <person name="Hurt R.A."/>
            <person name="Keller M."/>
            <person name="Xu J."/>
            <person name="Reddy Y.H.K."/>
            <person name="Borovok I."/>
            <person name="Grinberg I.R."/>
            <person name="Lamed R."/>
            <person name="Zhivin O."/>
            <person name="Bayer E.A."/>
            <person name="Brown S.D."/>
        </authorList>
    </citation>
    <scope>NUCLEOTIDE SEQUENCE [LARGE SCALE GENOMIC DNA]</scope>
    <source>
        <strain evidence="18">DSM 2933</strain>
    </source>
</reference>
<keyword evidence="18" id="KW-1185">Reference proteome</keyword>
<evidence type="ECO:0000256" key="9">
    <source>
        <dbReference type="ARBA" id="ARBA00022777"/>
    </source>
</evidence>
<feature type="domain" description="HAMP" evidence="16">
    <location>
        <begin position="131"/>
        <end position="183"/>
    </location>
</feature>
<evidence type="ECO:0000256" key="12">
    <source>
        <dbReference type="ARBA" id="ARBA00023012"/>
    </source>
</evidence>
<evidence type="ECO:0000259" key="16">
    <source>
        <dbReference type="PROSITE" id="PS50885"/>
    </source>
</evidence>
<dbReference type="PATRIC" id="fig|398512.5.peg.1983"/>
<dbReference type="Gene3D" id="6.10.340.10">
    <property type="match status" value="1"/>
</dbReference>
<dbReference type="EC" id="2.7.13.3" evidence="3"/>
<dbReference type="InterPro" id="IPR003661">
    <property type="entry name" value="HisK_dim/P_dom"/>
</dbReference>
<evidence type="ECO:0000256" key="14">
    <source>
        <dbReference type="SAM" id="Phobius"/>
    </source>
</evidence>
<dbReference type="PANTHER" id="PTHR45528:SF1">
    <property type="entry name" value="SENSOR HISTIDINE KINASE CPXA"/>
    <property type="match status" value="1"/>
</dbReference>
<dbReference type="InterPro" id="IPR003594">
    <property type="entry name" value="HATPase_dom"/>
</dbReference>
<evidence type="ECO:0000256" key="2">
    <source>
        <dbReference type="ARBA" id="ARBA00004651"/>
    </source>
</evidence>
<dbReference type="SUPFAM" id="SSF47384">
    <property type="entry name" value="Homodimeric domain of signal transducing histidine kinase"/>
    <property type="match status" value="1"/>
</dbReference>
<accession>A0A0L6JLK3</accession>
<dbReference type="GO" id="GO:0005886">
    <property type="term" value="C:plasma membrane"/>
    <property type="evidence" value="ECO:0007669"/>
    <property type="project" value="UniProtKB-SubCell"/>
</dbReference>
<dbReference type="PROSITE" id="PS50109">
    <property type="entry name" value="HIS_KIN"/>
    <property type="match status" value="1"/>
</dbReference>
<keyword evidence="8" id="KW-0547">Nucleotide-binding</keyword>
<dbReference type="InterPro" id="IPR036097">
    <property type="entry name" value="HisK_dim/P_sf"/>
</dbReference>
<protein>
    <recommendedName>
        <fullName evidence="3">histidine kinase</fullName>
        <ecNumber evidence="3">2.7.13.3</ecNumber>
    </recommendedName>
</protein>
<dbReference type="Pfam" id="PF02518">
    <property type="entry name" value="HATPase_c"/>
    <property type="match status" value="1"/>
</dbReference>
<evidence type="ECO:0000256" key="4">
    <source>
        <dbReference type="ARBA" id="ARBA00022475"/>
    </source>
</evidence>
<keyword evidence="12" id="KW-0902">Two-component regulatory system</keyword>
<dbReference type="SMART" id="SM00388">
    <property type="entry name" value="HisKA"/>
    <property type="match status" value="1"/>
</dbReference>
<comment type="caution">
    <text evidence="17">The sequence shown here is derived from an EMBL/GenBank/DDBJ whole genome shotgun (WGS) entry which is preliminary data.</text>
</comment>
<sequence precursor="true">MRLLKNYEVRKSLLLLIFILLVFAGAILWFLNHFISSMNNAQIRQNISLVGSVAKRYPGSEEDIVRIIVSGDNKDYGYGKEILNKYSYDESQAAYKNTLMNESYNKLLFSAIVIIILLLVFIVIIMIYSYNKIFKRIRRVASEAEGLVEGRFGEMEGENEDGDFGVLVYQFNTMAHRMTETLEALQKEKLFLKRIITDISHQLKTPLASLIMFNEILSDHDKLPKDDTVRFVKESKNQLERMEWLVKNLLKMAKLEGRMVTFEKQEFSIEKTILQSIEGLKTMAEAKGLNIVLEGPSDIVVSHDINWTAEAISNIFKNSIEHVKPGGNVKVSWEENNVFVEIRIEDDGEGISKSELPLIFDRFHKGPNSNSPTNIGIGLFIAKNAIEGQGGNVYAYSEEKRGSKFVIRIMKKVWG</sequence>
<dbReference type="PANTHER" id="PTHR45528">
    <property type="entry name" value="SENSOR HISTIDINE KINASE CPXA"/>
    <property type="match status" value="1"/>
</dbReference>
<comment type="catalytic activity">
    <reaction evidence="1">
        <text>ATP + protein L-histidine = ADP + protein N-phospho-L-histidine.</text>
        <dbReference type="EC" id="2.7.13.3"/>
    </reaction>
</comment>
<dbReference type="STRING" id="398512.Bccel_1905"/>
<gene>
    <name evidence="17" type="ORF">Bccel_1905</name>
</gene>
<dbReference type="Gene3D" id="1.10.287.130">
    <property type="match status" value="1"/>
</dbReference>
<evidence type="ECO:0000256" key="11">
    <source>
        <dbReference type="ARBA" id="ARBA00022989"/>
    </source>
</evidence>
<dbReference type="InterPro" id="IPR004358">
    <property type="entry name" value="Sig_transdc_His_kin-like_C"/>
</dbReference>
<dbReference type="OrthoDB" id="9773956at2"/>
<evidence type="ECO:0000256" key="10">
    <source>
        <dbReference type="ARBA" id="ARBA00022840"/>
    </source>
</evidence>
<keyword evidence="9 17" id="KW-0418">Kinase</keyword>
<name>A0A0L6JLK3_9FIRM</name>
<evidence type="ECO:0000256" key="5">
    <source>
        <dbReference type="ARBA" id="ARBA00022553"/>
    </source>
</evidence>
<evidence type="ECO:0000256" key="7">
    <source>
        <dbReference type="ARBA" id="ARBA00022692"/>
    </source>
</evidence>
<dbReference type="GO" id="GO:0000155">
    <property type="term" value="F:phosphorelay sensor kinase activity"/>
    <property type="evidence" value="ECO:0007669"/>
    <property type="project" value="InterPro"/>
</dbReference>
<evidence type="ECO:0000259" key="15">
    <source>
        <dbReference type="PROSITE" id="PS50109"/>
    </source>
</evidence>
<dbReference type="AlphaFoldDB" id="A0A0L6JLK3"/>
<dbReference type="Pfam" id="PF00512">
    <property type="entry name" value="HisKA"/>
    <property type="match status" value="1"/>
</dbReference>
<evidence type="ECO:0000256" key="8">
    <source>
        <dbReference type="ARBA" id="ARBA00022741"/>
    </source>
</evidence>
<dbReference type="RefSeq" id="WP_036938113.1">
    <property type="nucleotide sequence ID" value="NZ_JQKC01000006.1"/>
</dbReference>
<proteinExistence type="predicted"/>
<comment type="subcellular location">
    <subcellularLocation>
        <location evidence="2">Cell membrane</location>
        <topology evidence="2">Multi-pass membrane protein</topology>
    </subcellularLocation>
</comment>
<dbReference type="InterPro" id="IPR005467">
    <property type="entry name" value="His_kinase_dom"/>
</dbReference>
<dbReference type="PRINTS" id="PR00344">
    <property type="entry name" value="BCTRLSENSOR"/>
</dbReference>
<dbReference type="InterPro" id="IPR050398">
    <property type="entry name" value="HssS/ArlS-like"/>
</dbReference>
<evidence type="ECO:0000256" key="3">
    <source>
        <dbReference type="ARBA" id="ARBA00012438"/>
    </source>
</evidence>
<dbReference type="GO" id="GO:0005524">
    <property type="term" value="F:ATP binding"/>
    <property type="evidence" value="ECO:0007669"/>
    <property type="project" value="UniProtKB-KW"/>
</dbReference>
<feature type="domain" description="Histidine kinase" evidence="15">
    <location>
        <begin position="198"/>
        <end position="413"/>
    </location>
</feature>
<dbReference type="Proteomes" id="UP000036923">
    <property type="component" value="Unassembled WGS sequence"/>
</dbReference>
<dbReference type="SMART" id="SM00387">
    <property type="entry name" value="HATPase_c"/>
    <property type="match status" value="1"/>
</dbReference>
<feature type="transmembrane region" description="Helical" evidence="14">
    <location>
        <begin position="107"/>
        <end position="130"/>
    </location>
</feature>
<evidence type="ECO:0000256" key="1">
    <source>
        <dbReference type="ARBA" id="ARBA00000085"/>
    </source>
</evidence>
<evidence type="ECO:0000313" key="18">
    <source>
        <dbReference type="Proteomes" id="UP000036923"/>
    </source>
</evidence>
<dbReference type="Gene3D" id="3.30.565.10">
    <property type="entry name" value="Histidine kinase-like ATPase, C-terminal domain"/>
    <property type="match status" value="1"/>
</dbReference>
<keyword evidence="6" id="KW-0808">Transferase</keyword>
<keyword evidence="13 14" id="KW-0472">Membrane</keyword>
<keyword evidence="10" id="KW-0067">ATP-binding</keyword>
<dbReference type="CDD" id="cd00082">
    <property type="entry name" value="HisKA"/>
    <property type="match status" value="1"/>
</dbReference>
<dbReference type="EMBL" id="LGTC01000001">
    <property type="protein sequence ID" value="KNY26640.1"/>
    <property type="molecule type" value="Genomic_DNA"/>
</dbReference>
<dbReference type="InterPro" id="IPR003660">
    <property type="entry name" value="HAMP_dom"/>
</dbReference>
<keyword evidence="11 14" id="KW-1133">Transmembrane helix</keyword>
<evidence type="ECO:0000313" key="17">
    <source>
        <dbReference type="EMBL" id="KNY26640.1"/>
    </source>
</evidence>
<keyword evidence="4" id="KW-1003">Cell membrane</keyword>
<keyword evidence="7 14" id="KW-0812">Transmembrane</keyword>